<protein>
    <recommendedName>
        <fullName evidence="5">Nuclear transport factor 2 family protein</fullName>
    </recommendedName>
</protein>
<dbReference type="AlphaFoldDB" id="A0A5C6Q3B2"/>
<evidence type="ECO:0000313" key="1">
    <source>
        <dbReference type="EMBL" id="TWX60129.1"/>
    </source>
</evidence>
<keyword evidence="3" id="KW-1185">Reference proteome</keyword>
<dbReference type="RefSeq" id="WP_146799307.1">
    <property type="nucleotide sequence ID" value="NZ_VOLP01000011.1"/>
</dbReference>
<dbReference type="Proteomes" id="UP000321917">
    <property type="component" value="Unassembled WGS sequence"/>
</dbReference>
<accession>A0A5C6Q3B2</accession>
<evidence type="ECO:0008006" key="5">
    <source>
        <dbReference type="Google" id="ProtNLM"/>
    </source>
</evidence>
<dbReference type="Proteomes" id="UP000321525">
    <property type="component" value="Unassembled WGS sequence"/>
</dbReference>
<dbReference type="OrthoDB" id="1492853at2"/>
<dbReference type="Gene3D" id="3.10.450.50">
    <property type="match status" value="1"/>
</dbReference>
<gene>
    <name evidence="1" type="ORF">ESZ26_08430</name>
    <name evidence="2" type="ORF">ESZ27_17040</name>
</gene>
<proteinExistence type="predicted"/>
<organism evidence="2 4">
    <name type="scientific">Colwellia hornerae</name>
    <dbReference type="NCBI Taxonomy" id="89402"/>
    <lineage>
        <taxon>Bacteria</taxon>
        <taxon>Pseudomonadati</taxon>
        <taxon>Pseudomonadota</taxon>
        <taxon>Gammaproteobacteria</taxon>
        <taxon>Alteromonadales</taxon>
        <taxon>Colwelliaceae</taxon>
        <taxon>Colwellia</taxon>
    </lineage>
</organism>
<evidence type="ECO:0000313" key="4">
    <source>
        <dbReference type="Proteomes" id="UP000321917"/>
    </source>
</evidence>
<dbReference type="EMBL" id="VOLR01000010">
    <property type="protein sequence ID" value="TWX60129.1"/>
    <property type="molecule type" value="Genomic_DNA"/>
</dbReference>
<name>A0A5C6Q3B2_9GAMM</name>
<sequence>MLEQALIKLFKNYIIAFEHCDLKAARACYHLPCTLHTPDKIAYLANSESFNQEFKDIFTVLTHANTKKIIPTAASYNHADDSSIDICVDWAFVDDKNEVFADFSAFFHVVKIDEQFKIMSVVSHDLSNSIELALPLALAR</sequence>
<comment type="caution">
    <text evidence="2">The sequence shown here is derived from an EMBL/GenBank/DDBJ whole genome shotgun (WGS) entry which is preliminary data.</text>
</comment>
<evidence type="ECO:0000313" key="3">
    <source>
        <dbReference type="Proteomes" id="UP000321525"/>
    </source>
</evidence>
<dbReference type="EMBL" id="VOLQ01000046">
    <property type="protein sequence ID" value="TWX63316.1"/>
    <property type="molecule type" value="Genomic_DNA"/>
</dbReference>
<evidence type="ECO:0000313" key="2">
    <source>
        <dbReference type="EMBL" id="TWX63316.1"/>
    </source>
</evidence>
<reference evidence="2 4" key="1">
    <citation type="submission" date="2019-07" db="EMBL/GenBank/DDBJ databases">
        <title>Genomes of sea-ice associated Colwellia species.</title>
        <authorList>
            <person name="Bowman J.P."/>
        </authorList>
    </citation>
    <scope>NUCLEOTIDE SEQUENCE [LARGE SCALE GENOMIC DNA]</scope>
    <source>
        <strain evidence="1 3">ACAM 607</strain>
        <strain evidence="2 4">IC036</strain>
    </source>
</reference>